<dbReference type="EMBL" id="JACRSP010000002">
    <property type="protein sequence ID" value="MBC8536096.1"/>
    <property type="molecule type" value="Genomic_DNA"/>
</dbReference>
<dbReference type="GO" id="GO:0005886">
    <property type="term" value="C:plasma membrane"/>
    <property type="evidence" value="ECO:0007669"/>
    <property type="project" value="UniProtKB-SubCell"/>
</dbReference>
<dbReference type="NCBIfam" id="TIGR00797">
    <property type="entry name" value="matE"/>
    <property type="match status" value="1"/>
</dbReference>
<dbReference type="PANTHER" id="PTHR43823:SF3">
    <property type="entry name" value="MULTIDRUG EXPORT PROTEIN MEPA"/>
    <property type="match status" value="1"/>
</dbReference>
<feature type="transmembrane region" description="Helical" evidence="10">
    <location>
        <begin position="31"/>
        <end position="54"/>
    </location>
</feature>
<keyword evidence="12" id="KW-1185">Reference proteome</keyword>
<evidence type="ECO:0000256" key="10">
    <source>
        <dbReference type="SAM" id="Phobius"/>
    </source>
</evidence>
<comment type="caution">
    <text evidence="11">The sequence shown here is derived from an EMBL/GenBank/DDBJ whole genome shotgun (WGS) entry which is preliminary data.</text>
</comment>
<keyword evidence="9" id="KW-0046">Antibiotic resistance</keyword>
<feature type="transmembrane region" description="Helical" evidence="10">
    <location>
        <begin position="339"/>
        <end position="357"/>
    </location>
</feature>
<evidence type="ECO:0000313" key="11">
    <source>
        <dbReference type="EMBL" id="MBC8536096.1"/>
    </source>
</evidence>
<evidence type="ECO:0000256" key="6">
    <source>
        <dbReference type="ARBA" id="ARBA00022692"/>
    </source>
</evidence>
<accession>A0A926DDZ4</accession>
<evidence type="ECO:0000256" key="7">
    <source>
        <dbReference type="ARBA" id="ARBA00022989"/>
    </source>
</evidence>
<dbReference type="InterPro" id="IPR051327">
    <property type="entry name" value="MATE_MepA_subfamily"/>
</dbReference>
<dbReference type="Proteomes" id="UP000620366">
    <property type="component" value="Unassembled WGS sequence"/>
</dbReference>
<evidence type="ECO:0000256" key="8">
    <source>
        <dbReference type="ARBA" id="ARBA00023136"/>
    </source>
</evidence>
<proteinExistence type="inferred from homology"/>
<dbReference type="PIRSF" id="PIRSF006603">
    <property type="entry name" value="DinF"/>
    <property type="match status" value="1"/>
</dbReference>
<dbReference type="PANTHER" id="PTHR43823">
    <property type="entry name" value="SPORULATION PROTEIN YKVU"/>
    <property type="match status" value="1"/>
</dbReference>
<keyword evidence="4" id="KW-0813">Transport</keyword>
<evidence type="ECO:0000256" key="4">
    <source>
        <dbReference type="ARBA" id="ARBA00022448"/>
    </source>
</evidence>
<feature type="transmembrane region" description="Helical" evidence="10">
    <location>
        <begin position="176"/>
        <end position="196"/>
    </location>
</feature>
<evidence type="ECO:0000256" key="2">
    <source>
        <dbReference type="ARBA" id="ARBA00008417"/>
    </source>
</evidence>
<dbReference type="CDD" id="cd13143">
    <property type="entry name" value="MATE_MepA_like"/>
    <property type="match status" value="1"/>
</dbReference>
<protein>
    <recommendedName>
        <fullName evidence="3">Multidrug export protein MepA</fullName>
    </recommendedName>
</protein>
<dbReference type="GO" id="GO:0046677">
    <property type="term" value="P:response to antibiotic"/>
    <property type="evidence" value="ECO:0007669"/>
    <property type="project" value="UniProtKB-KW"/>
</dbReference>
<feature type="transmembrane region" description="Helical" evidence="10">
    <location>
        <begin position="369"/>
        <end position="390"/>
    </location>
</feature>
<dbReference type="GO" id="GO:0042910">
    <property type="term" value="F:xenobiotic transmembrane transporter activity"/>
    <property type="evidence" value="ECO:0007669"/>
    <property type="project" value="InterPro"/>
</dbReference>
<evidence type="ECO:0000313" key="12">
    <source>
        <dbReference type="Proteomes" id="UP000620366"/>
    </source>
</evidence>
<name>A0A926DDZ4_9FIRM</name>
<dbReference type="Pfam" id="PF01554">
    <property type="entry name" value="MatE"/>
    <property type="match status" value="2"/>
</dbReference>
<keyword evidence="8 10" id="KW-0472">Membrane</keyword>
<feature type="transmembrane region" description="Helical" evidence="10">
    <location>
        <begin position="297"/>
        <end position="319"/>
    </location>
</feature>
<keyword evidence="7 10" id="KW-1133">Transmembrane helix</keyword>
<feature type="transmembrane region" description="Helical" evidence="10">
    <location>
        <begin position="216"/>
        <end position="233"/>
    </location>
</feature>
<feature type="transmembrane region" description="Helical" evidence="10">
    <location>
        <begin position="150"/>
        <end position="170"/>
    </location>
</feature>
<evidence type="ECO:0000256" key="1">
    <source>
        <dbReference type="ARBA" id="ARBA00004651"/>
    </source>
</evidence>
<feature type="transmembrane region" description="Helical" evidence="10">
    <location>
        <begin position="75"/>
        <end position="97"/>
    </location>
</feature>
<sequence>MPAIFAQLINALYNVVDRMYISRLPDIGQTALTGVGVTFPIIMLISAFSALVGMGGAPRAAIAMGEGNNDKAEKILGNCVTVLLSLSVLLTVFFLVFERPLLMMFGASEDTVVYATQYITIYLVGTVFVQIALGLNSFINTQGYAKTGMLTILIGACLNIVLDPIFMFALDMGVQGAALATILSQAVSAAWVLQFLFGKRSKLRIRAANLRLKKEYILPVLALGMAPFVMQATESLLNIVLNANLQAQGGDEAVGAMTIIASIMQFALMPVMGLTQGAQPIISYNYGAKQYHRCKRAFWLLLASSFSMAVVIWGSVMLFPQVFIGIFSDKAPVIAYTTWAIRIFMSAYFLMGAQIACQQTFMAVGRAKISLFLALLRKVVLLIPLVMILARPFGVTGIFTAEPIADTLATLTTCTVFAFSYKKMFPAAEPAQ</sequence>
<keyword evidence="5" id="KW-1003">Cell membrane</keyword>
<evidence type="ECO:0000256" key="9">
    <source>
        <dbReference type="ARBA" id="ARBA00023251"/>
    </source>
</evidence>
<evidence type="ECO:0000256" key="3">
    <source>
        <dbReference type="ARBA" id="ARBA00022106"/>
    </source>
</evidence>
<dbReference type="InterPro" id="IPR045070">
    <property type="entry name" value="MATE_MepA-like"/>
</dbReference>
<organism evidence="11 12">
    <name type="scientific">Feifania hominis</name>
    <dbReference type="NCBI Taxonomy" id="2763660"/>
    <lineage>
        <taxon>Bacteria</taxon>
        <taxon>Bacillati</taxon>
        <taxon>Bacillota</taxon>
        <taxon>Clostridia</taxon>
        <taxon>Eubacteriales</taxon>
        <taxon>Feifaniaceae</taxon>
        <taxon>Feifania</taxon>
    </lineage>
</organism>
<dbReference type="InterPro" id="IPR048279">
    <property type="entry name" value="MdtK-like"/>
</dbReference>
<reference evidence="11" key="1">
    <citation type="submission" date="2020-08" db="EMBL/GenBank/DDBJ databases">
        <title>Genome public.</title>
        <authorList>
            <person name="Liu C."/>
            <person name="Sun Q."/>
        </authorList>
    </citation>
    <scope>NUCLEOTIDE SEQUENCE</scope>
    <source>
        <strain evidence="11">BX7</strain>
    </source>
</reference>
<dbReference type="InterPro" id="IPR002528">
    <property type="entry name" value="MATE_fam"/>
</dbReference>
<comment type="subcellular location">
    <subcellularLocation>
        <location evidence="1">Cell membrane</location>
        <topology evidence="1">Multi-pass membrane protein</topology>
    </subcellularLocation>
</comment>
<dbReference type="AlphaFoldDB" id="A0A926DDZ4"/>
<feature type="transmembrane region" description="Helical" evidence="10">
    <location>
        <begin position="253"/>
        <end position="276"/>
    </location>
</feature>
<keyword evidence="6 10" id="KW-0812">Transmembrane</keyword>
<dbReference type="GO" id="GO:0015297">
    <property type="term" value="F:antiporter activity"/>
    <property type="evidence" value="ECO:0007669"/>
    <property type="project" value="InterPro"/>
</dbReference>
<feature type="transmembrane region" description="Helical" evidence="10">
    <location>
        <begin position="117"/>
        <end position="138"/>
    </location>
</feature>
<comment type="similarity">
    <text evidence="2">Belongs to the multi antimicrobial extrusion (MATE) (TC 2.A.66.1) family. MepA subfamily.</text>
</comment>
<evidence type="ECO:0000256" key="5">
    <source>
        <dbReference type="ARBA" id="ARBA00022475"/>
    </source>
</evidence>
<gene>
    <name evidence="11" type="ORF">H8695_05250</name>
</gene>